<keyword evidence="2" id="KW-1185">Reference proteome</keyword>
<evidence type="ECO:0000313" key="2">
    <source>
        <dbReference type="Proteomes" id="UP000603453"/>
    </source>
</evidence>
<proteinExistence type="predicted"/>
<dbReference type="OrthoDB" id="2417874at2759"/>
<organism evidence="1 2">
    <name type="scientific">Mucor saturninus</name>
    <dbReference type="NCBI Taxonomy" id="64648"/>
    <lineage>
        <taxon>Eukaryota</taxon>
        <taxon>Fungi</taxon>
        <taxon>Fungi incertae sedis</taxon>
        <taxon>Mucoromycota</taxon>
        <taxon>Mucoromycotina</taxon>
        <taxon>Mucoromycetes</taxon>
        <taxon>Mucorales</taxon>
        <taxon>Mucorineae</taxon>
        <taxon>Mucoraceae</taxon>
        <taxon>Mucor</taxon>
    </lineage>
</organism>
<comment type="caution">
    <text evidence="1">The sequence shown here is derived from an EMBL/GenBank/DDBJ whole genome shotgun (WGS) entry which is preliminary data.</text>
</comment>
<dbReference type="AlphaFoldDB" id="A0A8H7UPP3"/>
<gene>
    <name evidence="1" type="ORF">INT47_003511</name>
</gene>
<evidence type="ECO:0000313" key="1">
    <source>
        <dbReference type="EMBL" id="KAG2193941.1"/>
    </source>
</evidence>
<dbReference type="Proteomes" id="UP000603453">
    <property type="component" value="Unassembled WGS sequence"/>
</dbReference>
<accession>A0A8H7UPP3</accession>
<sequence length="81" mass="8824">MGQVWLHIPPSSNRDFISQSLLAYPLQPKSLSFSDDFDILLSDPGRWDVLLGLQSYGSASNAKVNIDKTVVLSMSGVPQAC</sequence>
<dbReference type="EMBL" id="JAEPRD010000211">
    <property type="protein sequence ID" value="KAG2193941.1"/>
    <property type="molecule type" value="Genomic_DNA"/>
</dbReference>
<reference evidence="1" key="1">
    <citation type="submission" date="2020-12" db="EMBL/GenBank/DDBJ databases">
        <title>Metabolic potential, ecology and presence of endohyphal bacteria is reflected in genomic diversity of Mucoromycotina.</title>
        <authorList>
            <person name="Muszewska A."/>
            <person name="Okrasinska A."/>
            <person name="Steczkiewicz K."/>
            <person name="Drgas O."/>
            <person name="Orlowska M."/>
            <person name="Perlinska-Lenart U."/>
            <person name="Aleksandrzak-Piekarczyk T."/>
            <person name="Szatraj K."/>
            <person name="Zielenkiewicz U."/>
            <person name="Pilsyk S."/>
            <person name="Malc E."/>
            <person name="Mieczkowski P."/>
            <person name="Kruszewska J.S."/>
            <person name="Biernat P."/>
            <person name="Pawlowska J."/>
        </authorList>
    </citation>
    <scope>NUCLEOTIDE SEQUENCE</scope>
    <source>
        <strain evidence="1">WA0000017839</strain>
    </source>
</reference>
<name>A0A8H7UPP3_9FUNG</name>
<protein>
    <submittedName>
        <fullName evidence="1">Uncharacterized protein</fullName>
    </submittedName>
</protein>